<proteinExistence type="predicted"/>
<evidence type="ECO:0000313" key="2">
    <source>
        <dbReference type="Proteomes" id="UP000305401"/>
    </source>
</evidence>
<name>A0AC61S5A6_9BACT</name>
<accession>A0AC61S5A6</accession>
<evidence type="ECO:0000313" key="1">
    <source>
        <dbReference type="EMBL" id="THG51665.1"/>
    </source>
</evidence>
<keyword evidence="2" id="KW-1185">Reference proteome</keyword>
<organism evidence="1 2">
    <name type="scientific">Muribaculum caecicola</name>
    <dbReference type="NCBI Taxonomy" id="3038144"/>
    <lineage>
        <taxon>Bacteria</taxon>
        <taxon>Pseudomonadati</taxon>
        <taxon>Bacteroidota</taxon>
        <taxon>Bacteroidia</taxon>
        <taxon>Bacteroidales</taxon>
        <taxon>Muribaculaceae</taxon>
        <taxon>Muribaculum</taxon>
    </lineage>
</organism>
<dbReference type="EMBL" id="SSTG01000056">
    <property type="protein sequence ID" value="THG51665.1"/>
    <property type="molecule type" value="Genomic_DNA"/>
</dbReference>
<reference evidence="1" key="1">
    <citation type="submission" date="2019-04" db="EMBL/GenBank/DDBJ databases">
        <title>Microbes associate with the intestines of laboratory mice.</title>
        <authorList>
            <person name="Navarre W."/>
            <person name="Wong E."/>
            <person name="Huang K.C."/>
            <person name="Tropini C."/>
            <person name="Ng K."/>
            <person name="Yu B."/>
        </authorList>
    </citation>
    <scope>NUCLEOTIDE SEQUENCE</scope>
    <source>
        <strain evidence="1">NM86_A22</strain>
    </source>
</reference>
<protein>
    <submittedName>
        <fullName evidence="1">Efflux transporter outer membrane subunit</fullName>
    </submittedName>
</protein>
<comment type="caution">
    <text evidence="1">The sequence shown here is derived from an EMBL/GenBank/DDBJ whole genome shotgun (WGS) entry which is preliminary data.</text>
</comment>
<dbReference type="Proteomes" id="UP000305401">
    <property type="component" value="Unassembled WGS sequence"/>
</dbReference>
<gene>
    <name evidence="1" type="ORF">E5990_05825</name>
</gene>
<sequence>MSKTIKAFWVLFFAVAPLSASEPYGSGGTVLDTIPEQWAYTEHFNQEMPDNDAWWQTFADPVLDSLINEGVRANYDAVMALRRIEIARQQLLMARAAYMPSLDLGLGWSKSRSSGATVHGNPVQASVSDYFDVGLNMSWEIDVFGKITAKSRQKKDLYNVSKAEYAAAMVTVCANIAKTYVSLRVYQAQWKVATEHIESQKRIVGITEARMNAGLASMLDVTQARVVYYSTRATLPGLESLIHNTINSLSVLLGTYPENMYARLEKVVPLPDYRAIVPIGVPVDLLRRRPDVVAAEYNLAASASALGIAKKEFLPTLTLNGSVGTAAHKIGNLFTNSSFTYTIAPTLSWNVFSGMSRRHNAVAARQQMEMQIDNYNLTVLNAVSEVDGCISTFESAIRTIDMLGQVVEQSRKSLELSLDLYKRGLSPFNNVVNAQLDYLTNQNSLISAHGKALNAQIALYEALGGGWNSSNL</sequence>